<protein>
    <submittedName>
        <fullName evidence="1">Uncharacterized protein</fullName>
    </submittedName>
</protein>
<evidence type="ECO:0000313" key="1">
    <source>
        <dbReference type="EMBL" id="MPC92053.1"/>
    </source>
</evidence>
<accession>A0A5B7JCH7</accession>
<proteinExistence type="predicted"/>
<dbReference type="Proteomes" id="UP000324222">
    <property type="component" value="Unassembled WGS sequence"/>
</dbReference>
<reference evidence="1 2" key="1">
    <citation type="submission" date="2019-05" db="EMBL/GenBank/DDBJ databases">
        <title>Another draft genome of Portunus trituberculatus and its Hox gene families provides insights of decapod evolution.</title>
        <authorList>
            <person name="Jeong J.-H."/>
            <person name="Song I."/>
            <person name="Kim S."/>
            <person name="Choi T."/>
            <person name="Kim D."/>
            <person name="Ryu S."/>
            <person name="Kim W."/>
        </authorList>
    </citation>
    <scope>NUCLEOTIDE SEQUENCE [LARGE SCALE GENOMIC DNA]</scope>
    <source>
        <tissue evidence="1">Muscle</tissue>
    </source>
</reference>
<evidence type="ECO:0000313" key="2">
    <source>
        <dbReference type="Proteomes" id="UP000324222"/>
    </source>
</evidence>
<organism evidence="1 2">
    <name type="scientific">Portunus trituberculatus</name>
    <name type="common">Swimming crab</name>
    <name type="synonym">Neptunus trituberculatus</name>
    <dbReference type="NCBI Taxonomy" id="210409"/>
    <lineage>
        <taxon>Eukaryota</taxon>
        <taxon>Metazoa</taxon>
        <taxon>Ecdysozoa</taxon>
        <taxon>Arthropoda</taxon>
        <taxon>Crustacea</taxon>
        <taxon>Multicrustacea</taxon>
        <taxon>Malacostraca</taxon>
        <taxon>Eumalacostraca</taxon>
        <taxon>Eucarida</taxon>
        <taxon>Decapoda</taxon>
        <taxon>Pleocyemata</taxon>
        <taxon>Brachyura</taxon>
        <taxon>Eubrachyura</taxon>
        <taxon>Portunoidea</taxon>
        <taxon>Portunidae</taxon>
        <taxon>Portuninae</taxon>
        <taxon>Portunus</taxon>
    </lineage>
</organism>
<sequence length="98" mass="10422">MMLQKGREGGREGKVVFSPQHLFFPVTRPLSVTVHHAHCTPYARLEKPTLGACVLCASVSPSSGGGIKGLTISPGSRLVNIPRIILSSTSTLEIMPVN</sequence>
<comment type="caution">
    <text evidence="1">The sequence shown here is derived from an EMBL/GenBank/DDBJ whole genome shotgun (WGS) entry which is preliminary data.</text>
</comment>
<name>A0A5B7JCH7_PORTR</name>
<dbReference type="AlphaFoldDB" id="A0A5B7JCH7"/>
<gene>
    <name evidence="1" type="ORF">E2C01_087125</name>
</gene>
<dbReference type="EMBL" id="VSRR010089981">
    <property type="protein sequence ID" value="MPC92053.1"/>
    <property type="molecule type" value="Genomic_DNA"/>
</dbReference>
<keyword evidence="2" id="KW-1185">Reference proteome</keyword>